<sequence>MKLIYVDDNLPGITRKLKHKSWLYFDPIGKQIKEQNVIDRLNGLAFPPAYKNAWFCPEENGHILATGFDSKGRKQYRYHPEFRAQQEAKKYQACGVFGNKLPLLRARLETDLQGDELNIERTLAAVVRLMDLGALRVGNERNVKQNKSFGATTLRTRHAKLTGKNIQLKYRAKSGKEREVNITDRVLSHVIKDLQDLPGQHLFQYINEGERTNVTSSEINQYIQQIMGEEFSAKHFRTWRASVIAFKQLAKAKGALTLKSMLDSVSQQLGNTPAIARKSYVHPHLITLCKEDEDTQTAWRESLSLPRKTKYLSRYERGFLAFLKD</sequence>
<dbReference type="InterPro" id="IPR035447">
    <property type="entry name" value="DNA_topo_I_N_sf"/>
</dbReference>
<comment type="similarity">
    <text evidence="2">Belongs to the type IB topoisomerase family.</text>
</comment>
<accession>A0A0F9R239</accession>
<evidence type="ECO:0000256" key="1">
    <source>
        <dbReference type="ARBA" id="ARBA00000213"/>
    </source>
</evidence>
<feature type="domain" description="DNA topoisomerase IB N-terminal" evidence="8">
    <location>
        <begin position="22"/>
        <end position="69"/>
    </location>
</feature>
<evidence type="ECO:0000313" key="9">
    <source>
        <dbReference type="EMBL" id="KKN48779.1"/>
    </source>
</evidence>
<dbReference type="SUPFAM" id="SSF56349">
    <property type="entry name" value="DNA breaking-rejoining enzymes"/>
    <property type="match status" value="1"/>
</dbReference>
<dbReference type="InterPro" id="IPR011010">
    <property type="entry name" value="DNA_brk_join_enz"/>
</dbReference>
<dbReference type="Pfam" id="PF21338">
    <property type="entry name" value="Top1B_N_bact"/>
    <property type="match status" value="1"/>
</dbReference>
<evidence type="ECO:0000256" key="3">
    <source>
        <dbReference type="ARBA" id="ARBA00012891"/>
    </source>
</evidence>
<dbReference type="InterPro" id="IPR051062">
    <property type="entry name" value="Topoisomerase_IB"/>
</dbReference>
<dbReference type="PANTHER" id="PTHR10290:SF3">
    <property type="entry name" value="DNA TOPOISOMERASE 1"/>
    <property type="match status" value="1"/>
</dbReference>
<proteinExistence type="inferred from homology"/>
<protein>
    <recommendedName>
        <fullName evidence="3">DNA topoisomerase</fullName>
        <ecNumber evidence="3">5.6.2.1</ecNumber>
    </recommendedName>
</protein>
<comment type="caution">
    <text evidence="9">The sequence shown here is derived from an EMBL/GenBank/DDBJ whole genome shotgun (WGS) entry which is preliminary data.</text>
</comment>
<evidence type="ECO:0000259" key="7">
    <source>
        <dbReference type="Pfam" id="PF01028"/>
    </source>
</evidence>
<dbReference type="PANTHER" id="PTHR10290">
    <property type="entry name" value="DNA TOPOISOMERASE I"/>
    <property type="match status" value="1"/>
</dbReference>
<dbReference type="GO" id="GO:0003677">
    <property type="term" value="F:DNA binding"/>
    <property type="evidence" value="ECO:0007669"/>
    <property type="project" value="UniProtKB-KW"/>
</dbReference>
<dbReference type="InterPro" id="IPR049331">
    <property type="entry name" value="Top1B_N_bact"/>
</dbReference>
<dbReference type="Gene3D" id="3.30.66.10">
    <property type="entry name" value="DNA topoisomerase I domain"/>
    <property type="match status" value="1"/>
</dbReference>
<feature type="domain" description="DNA topoisomerase I catalytic core eukaryotic-type" evidence="7">
    <location>
        <begin position="81"/>
        <end position="254"/>
    </location>
</feature>
<dbReference type="AlphaFoldDB" id="A0A0F9R239"/>
<dbReference type="Gene3D" id="1.10.132.120">
    <property type="match status" value="1"/>
</dbReference>
<gene>
    <name evidence="9" type="ORF">LCGC14_0649560</name>
</gene>
<evidence type="ECO:0000256" key="6">
    <source>
        <dbReference type="ARBA" id="ARBA00023235"/>
    </source>
</evidence>
<comment type="catalytic activity">
    <reaction evidence="1">
        <text>ATP-independent breakage of single-stranded DNA, followed by passage and rejoining.</text>
        <dbReference type="EC" id="5.6.2.1"/>
    </reaction>
</comment>
<dbReference type="InterPro" id="IPR001631">
    <property type="entry name" value="TopoI"/>
</dbReference>
<dbReference type="SUPFAM" id="SSF55869">
    <property type="entry name" value="DNA topoisomerase I domain"/>
    <property type="match status" value="1"/>
</dbReference>
<dbReference type="InterPro" id="IPR014711">
    <property type="entry name" value="TopoI_cat_a-hlx-sub_euk"/>
</dbReference>
<dbReference type="Pfam" id="PF01028">
    <property type="entry name" value="Topoisom_I"/>
    <property type="match status" value="1"/>
</dbReference>
<dbReference type="GO" id="GO:0006265">
    <property type="term" value="P:DNA topological change"/>
    <property type="evidence" value="ECO:0007669"/>
    <property type="project" value="InterPro"/>
</dbReference>
<dbReference type="PROSITE" id="PS52038">
    <property type="entry name" value="TOPO_IB_2"/>
    <property type="match status" value="1"/>
</dbReference>
<evidence type="ECO:0000256" key="2">
    <source>
        <dbReference type="ARBA" id="ARBA00006645"/>
    </source>
</evidence>
<name>A0A0F9R239_9ZZZZ</name>
<keyword evidence="6" id="KW-0413">Isomerase</keyword>
<dbReference type="PRINTS" id="PR00416">
    <property type="entry name" value="EUTPISMRASEI"/>
</dbReference>
<dbReference type="EC" id="5.6.2.1" evidence="3"/>
<reference evidence="9" key="1">
    <citation type="journal article" date="2015" name="Nature">
        <title>Complex archaea that bridge the gap between prokaryotes and eukaryotes.</title>
        <authorList>
            <person name="Spang A."/>
            <person name="Saw J.H."/>
            <person name="Jorgensen S.L."/>
            <person name="Zaremba-Niedzwiedzka K."/>
            <person name="Martijn J."/>
            <person name="Lind A.E."/>
            <person name="van Eijk R."/>
            <person name="Schleper C."/>
            <person name="Guy L."/>
            <person name="Ettema T.J."/>
        </authorList>
    </citation>
    <scope>NUCLEOTIDE SEQUENCE</scope>
</reference>
<organism evidence="9">
    <name type="scientific">marine sediment metagenome</name>
    <dbReference type="NCBI Taxonomy" id="412755"/>
    <lineage>
        <taxon>unclassified sequences</taxon>
        <taxon>metagenomes</taxon>
        <taxon>ecological metagenomes</taxon>
    </lineage>
</organism>
<dbReference type="EMBL" id="LAZR01001204">
    <property type="protein sequence ID" value="KKN48779.1"/>
    <property type="molecule type" value="Genomic_DNA"/>
</dbReference>
<dbReference type="GO" id="GO:0003917">
    <property type="term" value="F:DNA topoisomerase type I (single strand cut, ATP-independent) activity"/>
    <property type="evidence" value="ECO:0007669"/>
    <property type="project" value="UniProtKB-EC"/>
</dbReference>
<dbReference type="InterPro" id="IPR013500">
    <property type="entry name" value="TopoI_cat_euk"/>
</dbReference>
<keyword evidence="4" id="KW-0799">Topoisomerase</keyword>
<evidence type="ECO:0000256" key="5">
    <source>
        <dbReference type="ARBA" id="ARBA00023125"/>
    </source>
</evidence>
<evidence type="ECO:0000259" key="8">
    <source>
        <dbReference type="Pfam" id="PF21338"/>
    </source>
</evidence>
<dbReference type="Gene3D" id="3.90.15.10">
    <property type="entry name" value="Topoisomerase I, Chain A, domain 3"/>
    <property type="match status" value="1"/>
</dbReference>
<evidence type="ECO:0000256" key="4">
    <source>
        <dbReference type="ARBA" id="ARBA00023029"/>
    </source>
</evidence>
<keyword evidence="5" id="KW-0238">DNA-binding</keyword>